<feature type="domain" description="G5" evidence="9">
    <location>
        <begin position="1316"/>
        <end position="1398"/>
    </location>
</feature>
<evidence type="ECO:0000256" key="3">
    <source>
        <dbReference type="ARBA" id="ARBA00022729"/>
    </source>
</evidence>
<keyword evidence="11" id="KW-1185">Reference proteome</keyword>
<organism evidence="10 11">
    <name type="scientific">Streptococcus ferus</name>
    <dbReference type="NCBI Taxonomy" id="1345"/>
    <lineage>
        <taxon>Bacteria</taxon>
        <taxon>Bacillati</taxon>
        <taxon>Bacillota</taxon>
        <taxon>Bacilli</taxon>
        <taxon>Lactobacillales</taxon>
        <taxon>Streptococcaceae</taxon>
        <taxon>Streptococcus</taxon>
    </lineage>
</organism>
<feature type="compositionally biased region" description="Low complexity" evidence="5">
    <location>
        <begin position="45"/>
        <end position="62"/>
    </location>
</feature>
<keyword evidence="6" id="KW-1133">Transmembrane helix</keyword>
<dbReference type="OrthoDB" id="9798935at2"/>
<reference evidence="10 11" key="1">
    <citation type="submission" date="2018-06" db="EMBL/GenBank/DDBJ databases">
        <authorList>
            <consortium name="Pathogen Informatics"/>
            <person name="Doyle S."/>
        </authorList>
    </citation>
    <scope>NUCLEOTIDE SEQUENCE [LARGE SCALE GENOMIC DNA]</scope>
    <source>
        <strain evidence="10 11">NCTC12278</strain>
    </source>
</reference>
<evidence type="ECO:0000313" key="11">
    <source>
        <dbReference type="Proteomes" id="UP000249495"/>
    </source>
</evidence>
<dbReference type="PROSITE" id="PS51109">
    <property type="entry name" value="G5"/>
    <property type="match status" value="7"/>
</dbReference>
<dbReference type="Gene3D" id="2.20.230.10">
    <property type="entry name" value="Resuscitation-promoting factor rpfb"/>
    <property type="match status" value="7"/>
</dbReference>
<keyword evidence="6" id="KW-0472">Membrane</keyword>
<feature type="domain" description="Gram-positive cocci surface proteins LPxTG" evidence="8">
    <location>
        <begin position="1690"/>
        <end position="1723"/>
    </location>
</feature>
<keyword evidence="3 7" id="KW-0732">Signal</keyword>
<evidence type="ECO:0000256" key="5">
    <source>
        <dbReference type="SAM" id="MobiDB-lite"/>
    </source>
</evidence>
<keyword evidence="10" id="KW-0326">Glycosidase</keyword>
<sequence>MKKLKKVKKQWVAVSIGAATSASVLAAGTVYAETPATTVSTDPGLTSVTTSSDTTASDSSTTATTLAAETSVTTASATVSETTTTAAETTAATETSQPIMAARAAAVTSSDPLTAEDINDEATLKANATPIIPSENQSTKINDAITTDDRTVLSQPAVPGVSYTVKYDTTNQWYYIDATDFGLNIADNSDDTNAVALALRTANDIVMTDGSGTQYKGVAVKLSGIVNVARDQGVIDHYEVLTYGDGIPVTPAGSIAGISNLANITPAEYATMTVDADGMTTYVNKSGVTQAGIVIPIYRQNGLFNQIKIDSSLSNVTALFGDGQGTTEIKTNLVQLGQPWDSNENDTDSRDHAVVLVEGIDGFVVKDLSVNIKNLTEAFGDSHDGFYVKGMPYYGKVNAIQIDDSDNVTVESVETTGANKAGVYVGSSYNSVSNIKLDPNSYNGKQFGTAKLRSVNYLVSNGAEGYSFDSLNLGVNNKVIDVNSHNNRVAGVQFAYQTDFLVEGSVLSENGHKLNGSTGYGVASSAGSYNSDIIFRNNTSTYNYRKGFDIHDGDKILIENNVSYGDRLLGISVYNRTYPMENVIIRNNVVTQDPANRLAVNDLALDGGFSAGSDYIQYEAIHLQTNEKFRDLSAPGSVGYFEIENNTIQGLDASGKTKNGQPYSSNAILVRMQEPYLDYVLNIDNNTITGELATSILKIFNRANDNLNRDNTQTQTDIMDNGLGYGSGAINIRNNTVEVTTITGDADRSISPIDINDSITNNLIKDTTLNSSGNPSNVLAYQDKFRGSLIIEDNTFKFENTNVSGKSNTVTPVSVMTNAEAIIFNNNTFDFGNVTQTYTNNAAMQKALITVSGNNGPTIQPSSNGLETNTNTQASTLPSLLNKTQPFVFLNNDITISGISYGSRAPDLPIKVLTSLATIRYIDNNTFTSLSPVTAAIPKEESDSNGNTLFTTTVEKVTPTEALNSRQFNLAVERFSTEAPALLSSTTETLYRDTVFINDPNLAAGETVVDVEGQDGTKTVDTYIASIDNGIYDTIGDFDVNNPYPGLVRAYFKLGNVTDALDNNRVPGLVRGDYIVTAGANTGNILEAYKTYVYNLQKNGKTVLDAAGVPVTGSTDVTYEFANMPVALKDDTLYLYTEETVLTDAVTRVVRVGTNTTTAAGVFDQIEIPFTTTYIDTDELLVGQTEIVTPGVNGTRTVTYREIRDNDTGQVLSRELVSDTVTTEPTTQVIRRGTLAPTSTVERTVTSEVDYTTIYITSDEVDKDTRIVQTPGVKGVRTIVYRDTINNVDGSVISTETVSNTVTTDPVTEVIVIGTKEPISTVERTVTQEIDFQTIYISSDQIENGKQEIQTPGVKGVRTIVYRDTVNKTTNIVLSSEVISNTVTTEPTTQIILVGTKEKEIHIEADRTVVEEIDFETVYIPTDTLDLGVQVVQTPGIKGRRTLVFHDTINSLTNEVISSVLISETLDSQPVTQVILVGTKSTDNGPIVIERQQVEEINFETIYVHSDQIEYGKQVIQTPGQNGQRTVTYRDTLNKADNTIISSEIISNVVNSQPINQVILVGTKPITTTINRVVTETVPFDTIFITDPTLSIGTQVIQTTGQNGVRTLVYEEVYDLDNNLISSTLVSDNMSVQVINRIIRIGTLQTTEATPEASVSTPAKTETYRYLPASYEAVLNAPVSPKAANPEAMLPQTGEDQNRMAIIGSVMLVAGGISLLAKKRRED</sequence>
<dbReference type="RefSeq" id="WP_018030487.1">
    <property type="nucleotide sequence ID" value="NZ_LS483343.1"/>
</dbReference>
<feature type="domain" description="G5" evidence="9">
    <location>
        <begin position="1398"/>
        <end position="1481"/>
    </location>
</feature>
<dbReference type="InterPro" id="IPR011050">
    <property type="entry name" value="Pectin_lyase_fold/virulence"/>
</dbReference>
<keyword evidence="2" id="KW-0964">Secreted</keyword>
<dbReference type="EC" id="3.2.1.52" evidence="10"/>
<dbReference type="Proteomes" id="UP000249495">
    <property type="component" value="Chromosome 1"/>
</dbReference>
<protein>
    <submittedName>
        <fullName evidence="10">Beta-hexosaminidase</fullName>
        <ecNumber evidence="10">3.2.1.52</ecNumber>
    </submittedName>
</protein>
<dbReference type="EMBL" id="LS483343">
    <property type="protein sequence ID" value="SQF41240.1"/>
    <property type="molecule type" value="Genomic_DNA"/>
</dbReference>
<feature type="domain" description="G5" evidence="9">
    <location>
        <begin position="1154"/>
        <end position="1236"/>
    </location>
</feature>
<dbReference type="SUPFAM" id="SSF51126">
    <property type="entry name" value="Pectin lyase-like"/>
    <property type="match status" value="1"/>
</dbReference>
<feature type="domain" description="G5" evidence="9">
    <location>
        <begin position="1483"/>
        <end position="1565"/>
    </location>
</feature>
<evidence type="ECO:0000313" key="10">
    <source>
        <dbReference type="EMBL" id="SQF41240.1"/>
    </source>
</evidence>
<proteinExistence type="predicted"/>
<feature type="domain" description="G5" evidence="9">
    <location>
        <begin position="976"/>
        <end position="1054"/>
    </location>
</feature>
<evidence type="ECO:0000256" key="4">
    <source>
        <dbReference type="ARBA" id="ARBA00023088"/>
    </source>
</evidence>
<keyword evidence="4" id="KW-0572">Peptidoglycan-anchor</keyword>
<dbReference type="KEGG" id="sfer:NCTC12278_01842"/>
<dbReference type="InterPro" id="IPR012334">
    <property type="entry name" value="Pectin_lyas_fold"/>
</dbReference>
<dbReference type="GO" id="GO:0004563">
    <property type="term" value="F:beta-N-acetylhexosaminidase activity"/>
    <property type="evidence" value="ECO:0007669"/>
    <property type="project" value="UniProtKB-EC"/>
</dbReference>
<keyword evidence="10" id="KW-0378">Hydrolase</keyword>
<dbReference type="Pfam" id="PF07501">
    <property type="entry name" value="G5"/>
    <property type="match status" value="7"/>
</dbReference>
<dbReference type="Pfam" id="PF00746">
    <property type="entry name" value="Gram_pos_anchor"/>
    <property type="match status" value="1"/>
</dbReference>
<feature type="transmembrane region" description="Helical" evidence="6">
    <location>
        <begin position="1700"/>
        <end position="1717"/>
    </location>
</feature>
<dbReference type="InterPro" id="IPR006626">
    <property type="entry name" value="PbH1"/>
</dbReference>
<dbReference type="InterPro" id="IPR011098">
    <property type="entry name" value="G5_dom"/>
</dbReference>
<dbReference type="STRING" id="1123303.GCA_000372425_01163"/>
<dbReference type="SMART" id="SM01208">
    <property type="entry name" value="G5"/>
    <property type="match status" value="7"/>
</dbReference>
<evidence type="ECO:0000256" key="2">
    <source>
        <dbReference type="ARBA" id="ARBA00022525"/>
    </source>
</evidence>
<evidence type="ECO:0000256" key="6">
    <source>
        <dbReference type="SAM" id="Phobius"/>
    </source>
</evidence>
<evidence type="ECO:0000259" key="8">
    <source>
        <dbReference type="PROSITE" id="PS50847"/>
    </source>
</evidence>
<feature type="chain" id="PRO_5038938959" evidence="7">
    <location>
        <begin position="27"/>
        <end position="1723"/>
    </location>
</feature>
<dbReference type="InterPro" id="IPR019931">
    <property type="entry name" value="LPXTG_anchor"/>
</dbReference>
<dbReference type="SMART" id="SM00710">
    <property type="entry name" value="PbH1"/>
    <property type="match status" value="7"/>
</dbReference>
<evidence type="ECO:0000256" key="1">
    <source>
        <dbReference type="ARBA" id="ARBA00022512"/>
    </source>
</evidence>
<dbReference type="Gene3D" id="2.160.20.10">
    <property type="entry name" value="Single-stranded right-handed beta-helix, Pectin lyase-like"/>
    <property type="match status" value="1"/>
</dbReference>
<dbReference type="PROSITE" id="PS50847">
    <property type="entry name" value="GRAM_POS_ANCHORING"/>
    <property type="match status" value="1"/>
</dbReference>
<evidence type="ECO:0000256" key="7">
    <source>
        <dbReference type="SAM" id="SignalP"/>
    </source>
</evidence>
<gene>
    <name evidence="10" type="primary">strH</name>
    <name evidence="10" type="ORF">NCTC12278_01842</name>
</gene>
<accession>A0A2X3VIM2</accession>
<feature type="domain" description="G5" evidence="9">
    <location>
        <begin position="1235"/>
        <end position="1317"/>
    </location>
</feature>
<evidence type="ECO:0000259" key="9">
    <source>
        <dbReference type="PROSITE" id="PS51109"/>
    </source>
</evidence>
<keyword evidence="1" id="KW-0134">Cell wall</keyword>
<name>A0A2X3VIM2_9STRE</name>
<feature type="domain" description="G5" evidence="9">
    <location>
        <begin position="1563"/>
        <end position="1645"/>
    </location>
</feature>
<dbReference type="NCBIfam" id="TIGR01167">
    <property type="entry name" value="LPXTG_anchor"/>
    <property type="match status" value="1"/>
</dbReference>
<feature type="signal peptide" evidence="7">
    <location>
        <begin position="1"/>
        <end position="26"/>
    </location>
</feature>
<keyword evidence="6" id="KW-0812">Transmembrane</keyword>
<feature type="region of interest" description="Disordered" evidence="5">
    <location>
        <begin position="37"/>
        <end position="62"/>
    </location>
</feature>